<dbReference type="AlphaFoldDB" id="A0A318HH39"/>
<dbReference type="InterPro" id="IPR032710">
    <property type="entry name" value="NTF2-like_dom_sf"/>
</dbReference>
<organism evidence="2 3">
    <name type="scientific">Mycolicibacterium moriokaense</name>
    <dbReference type="NCBI Taxonomy" id="39691"/>
    <lineage>
        <taxon>Bacteria</taxon>
        <taxon>Bacillati</taxon>
        <taxon>Actinomycetota</taxon>
        <taxon>Actinomycetes</taxon>
        <taxon>Mycobacteriales</taxon>
        <taxon>Mycobacteriaceae</taxon>
        <taxon>Mycolicibacterium</taxon>
    </lineage>
</organism>
<evidence type="ECO:0000259" key="1">
    <source>
        <dbReference type="Pfam" id="PF12680"/>
    </source>
</evidence>
<dbReference type="Gene3D" id="3.10.450.50">
    <property type="match status" value="1"/>
</dbReference>
<dbReference type="Proteomes" id="UP000247781">
    <property type="component" value="Unassembled WGS sequence"/>
</dbReference>
<dbReference type="Pfam" id="PF12680">
    <property type="entry name" value="SnoaL_2"/>
    <property type="match status" value="1"/>
</dbReference>
<dbReference type="EMBL" id="QJJU01000007">
    <property type="protein sequence ID" value="PXX08746.1"/>
    <property type="molecule type" value="Genomic_DNA"/>
</dbReference>
<evidence type="ECO:0000313" key="2">
    <source>
        <dbReference type="EMBL" id="PXX08746.1"/>
    </source>
</evidence>
<dbReference type="OrthoDB" id="9781757at2"/>
<comment type="caution">
    <text evidence="2">The sequence shown here is derived from an EMBL/GenBank/DDBJ whole genome shotgun (WGS) entry which is preliminary data.</text>
</comment>
<keyword evidence="3" id="KW-1185">Reference proteome</keyword>
<proteinExistence type="predicted"/>
<dbReference type="RefSeq" id="WP_110316388.1">
    <property type="nucleotide sequence ID" value="NZ_QJJU01000007.1"/>
</dbReference>
<reference evidence="2 3" key="2">
    <citation type="submission" date="2018-06" db="EMBL/GenBank/DDBJ databases">
        <title>Sequencing of bacterial isolates from soil warming experiment in Harvard Forest, Massachusetts, USA.</title>
        <authorList>
            <person name="Deangelis K.PhD."/>
        </authorList>
    </citation>
    <scope>NUCLEOTIDE SEQUENCE [LARGE SCALE GENOMIC DNA]</scope>
    <source>
        <strain evidence="2 3">GAS496</strain>
    </source>
</reference>
<dbReference type="GO" id="GO:0016787">
    <property type="term" value="F:hydrolase activity"/>
    <property type="evidence" value="ECO:0007669"/>
    <property type="project" value="UniProtKB-KW"/>
</dbReference>
<gene>
    <name evidence="2" type="ORF">C8E89_10750</name>
</gene>
<feature type="domain" description="SnoaL-like" evidence="1">
    <location>
        <begin position="9"/>
        <end position="110"/>
    </location>
</feature>
<dbReference type="SUPFAM" id="SSF54427">
    <property type="entry name" value="NTF2-like"/>
    <property type="match status" value="1"/>
</dbReference>
<dbReference type="InterPro" id="IPR037401">
    <property type="entry name" value="SnoaL-like"/>
</dbReference>
<keyword evidence="2" id="KW-0378">Hydrolase</keyword>
<name>A0A318HH39_9MYCO</name>
<evidence type="ECO:0000313" key="3">
    <source>
        <dbReference type="Proteomes" id="UP000247781"/>
    </source>
</evidence>
<sequence length="126" mass="14212">MMRSPDEVVTRSRALWSKPDLDEIASCFTEDAVYRNIPPTPSVEGREAIREFIAEFLATLDGIDFIVHRQITDHGVVMHERTDVLRRKDGVEISVPIMGVIEIADGKIATWRDYFDTAIASAFSSE</sequence>
<accession>A0A318HH39</accession>
<protein>
    <submittedName>
        <fullName evidence="2">Limonene-1,2-epoxide hydrolase</fullName>
    </submittedName>
</protein>
<reference evidence="3" key="1">
    <citation type="submission" date="2018-05" db="EMBL/GenBank/DDBJ databases">
        <authorList>
            <person name="Deangelis K."/>
            <person name="Huntemann M."/>
            <person name="Clum A."/>
            <person name="Pillay M."/>
            <person name="Palaniappan K."/>
            <person name="Varghese N."/>
            <person name="Mikhailova N."/>
            <person name="Stamatis D."/>
            <person name="Reddy T."/>
            <person name="Daum C."/>
            <person name="Shapiro N."/>
            <person name="Ivanova N."/>
            <person name="Kyrpides N."/>
            <person name="Woyke T."/>
        </authorList>
    </citation>
    <scope>NUCLEOTIDE SEQUENCE [LARGE SCALE GENOMIC DNA]</scope>
    <source>
        <strain evidence="3">GAS496</strain>
    </source>
</reference>